<dbReference type="PANTHER" id="PTHR45024">
    <property type="entry name" value="DEHYDROGENASES, SHORT CHAIN"/>
    <property type="match status" value="1"/>
</dbReference>
<dbReference type="SUPFAM" id="SSF51735">
    <property type="entry name" value="NAD(P)-binding Rossmann-fold domains"/>
    <property type="match status" value="1"/>
</dbReference>
<evidence type="ECO:0000256" key="3">
    <source>
        <dbReference type="SAM" id="MobiDB-lite"/>
    </source>
</evidence>
<reference evidence="5 6" key="1">
    <citation type="journal article" date="2007" name="Genome Res.">
        <title>Genome characteristics of facultatively symbiotic Frankia sp. strains reflect host range and host plant biogeography.</title>
        <authorList>
            <person name="Normand P."/>
            <person name="Lapierre P."/>
            <person name="Tisa L.S."/>
            <person name="Gogarten J.P."/>
            <person name="Alloisio N."/>
            <person name="Bagnarol E."/>
            <person name="Bassi C.A."/>
            <person name="Berry A.M."/>
            <person name="Bickhart D.M."/>
            <person name="Choisne N."/>
            <person name="Couloux A."/>
            <person name="Cournoyer B."/>
            <person name="Cruveiller S."/>
            <person name="Daubin V."/>
            <person name="Demange N."/>
            <person name="Francino M.P."/>
            <person name="Goltsman E."/>
            <person name="Huang Y."/>
            <person name="Kopp O.R."/>
            <person name="Labarre L."/>
            <person name="Lapidus A."/>
            <person name="Lavire C."/>
            <person name="Marechal J."/>
            <person name="Martinez M."/>
            <person name="Mastronunzio J.E."/>
            <person name="Mullin B.C."/>
            <person name="Niemann J."/>
            <person name="Pujic P."/>
            <person name="Rawnsley T."/>
            <person name="Rouy Z."/>
            <person name="Schenowitz C."/>
            <person name="Sellstedt A."/>
            <person name="Tavares F."/>
            <person name="Tomkins J.P."/>
            <person name="Vallenet D."/>
            <person name="Valverde C."/>
            <person name="Wall L.G."/>
            <person name="Wang Y."/>
            <person name="Medigue C."/>
            <person name="Benson D.R."/>
        </authorList>
    </citation>
    <scope>NUCLEOTIDE SEQUENCE [LARGE SCALE GENOMIC DNA]</scope>
    <source>
        <strain evidence="6">DSM 45986 / CECT 9034 / ACN14a</strain>
    </source>
</reference>
<name>Q0REX8_FRAAA</name>
<dbReference type="GO" id="GO:0016491">
    <property type="term" value="F:oxidoreductase activity"/>
    <property type="evidence" value="ECO:0007669"/>
    <property type="project" value="UniProtKB-KW"/>
</dbReference>
<feature type="compositionally biased region" description="Low complexity" evidence="3">
    <location>
        <begin position="316"/>
        <end position="334"/>
    </location>
</feature>
<evidence type="ECO:0000256" key="2">
    <source>
        <dbReference type="ARBA" id="ARBA00023002"/>
    </source>
</evidence>
<comment type="similarity">
    <text evidence="1">Belongs to the short-chain dehydrogenases/reductases (SDR) family.</text>
</comment>
<feature type="domain" description="Ketoreductase" evidence="4">
    <location>
        <begin position="18"/>
        <end position="213"/>
    </location>
</feature>
<dbReference type="HOGENOM" id="CLU_516600_0_0_11"/>
<proteinExistence type="inferred from homology"/>
<gene>
    <name evidence="5" type="ordered locus">FRAAL5341</name>
</gene>
<sequence>MSGVTCRSGWEVGRVRDRVAIVTGGGGGIGAEVSVELARRGAIVVVLDSGDGLRGEPLGERSAERTVRRIEAAGGRAVAAPISVTDADAVRGLVAETVARFGSLDVVVNAAGIVRFPRIGDAAAEVAADDWAALLGVHLGGYLTLLAAALPRMTAAGYGRIVGVTSGVGLARTSVDGPAYGSAKRAVAALTWQLGPVLPAGVAVNALSPIAATRMVTEGLVAAGADPRGLDLSAMPQPEHMAPAAARLASEEFGWCRGRVLFSAGSELSLIAPPRLVEAVATGGAGAAAALGALARPVLAPAHAQQRSTGGSNPRSAPLAAVPPGSAGPSGSAEPGVRACLVVGDDRALADQLAAALAPWGYTTAAAPVGVTGTDDAATGFAAAEQGLGRAAATTAAGLGAVVVIHGADATSPGGESGGDWRAILASHAGTAATILGHAAWSRAAARHVAATGRALRVVHVVPALSPGGRSAAQAVTQLARSVNDTPIIPTASNPGLLEFAVSAESPHPADRVGLVELVASLVAAPDTAALAGAELVVRPGWLGLRAHPAPAVTASLAGAELGPWTDDVLRDALAPFG</sequence>
<dbReference type="Proteomes" id="UP000000657">
    <property type="component" value="Chromosome"/>
</dbReference>
<dbReference type="InterPro" id="IPR036291">
    <property type="entry name" value="NAD(P)-bd_dom_sf"/>
</dbReference>
<dbReference type="Pfam" id="PF00106">
    <property type="entry name" value="adh_short"/>
    <property type="match status" value="1"/>
</dbReference>
<keyword evidence="6" id="KW-1185">Reference proteome</keyword>
<keyword evidence="2 5" id="KW-0560">Oxidoreductase</keyword>
<organism evidence="5 6">
    <name type="scientific">Frankia alni (strain DSM 45986 / CECT 9034 / ACN14a)</name>
    <dbReference type="NCBI Taxonomy" id="326424"/>
    <lineage>
        <taxon>Bacteria</taxon>
        <taxon>Bacillati</taxon>
        <taxon>Actinomycetota</taxon>
        <taxon>Actinomycetes</taxon>
        <taxon>Frankiales</taxon>
        <taxon>Frankiaceae</taxon>
        <taxon>Frankia</taxon>
    </lineage>
</organism>
<dbReference type="InterPro" id="IPR051687">
    <property type="entry name" value="Peroxisomal_Beta-Oxidation"/>
</dbReference>
<evidence type="ECO:0000259" key="4">
    <source>
        <dbReference type="SMART" id="SM00822"/>
    </source>
</evidence>
<dbReference type="PRINTS" id="PR00081">
    <property type="entry name" value="GDHRDH"/>
</dbReference>
<accession>Q0REX8</accession>
<dbReference type="KEGG" id="fal:FRAAL5341"/>
<dbReference type="Gene3D" id="3.40.50.720">
    <property type="entry name" value="NAD(P)-binding Rossmann-like Domain"/>
    <property type="match status" value="1"/>
</dbReference>
<dbReference type="InterPro" id="IPR002347">
    <property type="entry name" value="SDR_fam"/>
</dbReference>
<dbReference type="eggNOG" id="COG1028">
    <property type="taxonomic scope" value="Bacteria"/>
</dbReference>
<dbReference type="STRING" id="326424.FRAAL5341"/>
<dbReference type="AlphaFoldDB" id="Q0REX8"/>
<dbReference type="InterPro" id="IPR057326">
    <property type="entry name" value="KR_dom"/>
</dbReference>
<dbReference type="PANTHER" id="PTHR45024:SF2">
    <property type="entry name" value="SCP2 DOMAIN-CONTAINING PROTEIN"/>
    <property type="match status" value="1"/>
</dbReference>
<feature type="region of interest" description="Disordered" evidence="3">
    <location>
        <begin position="302"/>
        <end position="334"/>
    </location>
</feature>
<dbReference type="SMART" id="SM00822">
    <property type="entry name" value="PKS_KR"/>
    <property type="match status" value="1"/>
</dbReference>
<protein>
    <submittedName>
        <fullName evidence="5">Oxidoreductase</fullName>
        <ecNumber evidence="5">1.1.1.-</ecNumber>
    </submittedName>
</protein>
<dbReference type="EMBL" id="CT573213">
    <property type="protein sequence ID" value="CAJ63974.1"/>
    <property type="molecule type" value="Genomic_DNA"/>
</dbReference>
<feature type="compositionally biased region" description="Polar residues" evidence="3">
    <location>
        <begin position="305"/>
        <end position="315"/>
    </location>
</feature>
<evidence type="ECO:0000313" key="6">
    <source>
        <dbReference type="Proteomes" id="UP000000657"/>
    </source>
</evidence>
<dbReference type="EC" id="1.1.1.-" evidence="5"/>
<evidence type="ECO:0000313" key="5">
    <source>
        <dbReference type="EMBL" id="CAJ63974.1"/>
    </source>
</evidence>
<dbReference type="PRINTS" id="PR00080">
    <property type="entry name" value="SDRFAMILY"/>
</dbReference>
<evidence type="ECO:0000256" key="1">
    <source>
        <dbReference type="ARBA" id="ARBA00006484"/>
    </source>
</evidence>